<keyword evidence="1" id="KW-1133">Transmembrane helix</keyword>
<keyword evidence="3" id="KW-1185">Reference proteome</keyword>
<dbReference type="EMBL" id="RRYP01017171">
    <property type="protein sequence ID" value="TNV74293.1"/>
    <property type="molecule type" value="Genomic_DNA"/>
</dbReference>
<accession>A0A8J8NGF0</accession>
<dbReference type="AlphaFoldDB" id="A0A8J8NGF0"/>
<dbReference type="Proteomes" id="UP000785679">
    <property type="component" value="Unassembled WGS sequence"/>
</dbReference>
<dbReference type="OrthoDB" id="325645at2759"/>
<sequence>MVLGVSLKKVWMLMNTLQILTNVPLLSIALPSNVLFTLQSLADLAKFNIIPKAQIKKYLSELNLSSTSGEKANENQQKGNFKTMGFENSNIFENLGLLFFVLVGFVAIGIIVLALRFIVKKFKWQDHSIKWVQGTKAVQRNQQENFLQLLSKIYPERLSKFQYCNTFGIIKCNIQQIYPDIVIL</sequence>
<protein>
    <submittedName>
        <fullName evidence="2">Uncharacterized protein</fullName>
    </submittedName>
</protein>
<evidence type="ECO:0000313" key="3">
    <source>
        <dbReference type="Proteomes" id="UP000785679"/>
    </source>
</evidence>
<proteinExistence type="predicted"/>
<keyword evidence="1" id="KW-0812">Transmembrane</keyword>
<organism evidence="2 3">
    <name type="scientific">Halteria grandinella</name>
    <dbReference type="NCBI Taxonomy" id="5974"/>
    <lineage>
        <taxon>Eukaryota</taxon>
        <taxon>Sar</taxon>
        <taxon>Alveolata</taxon>
        <taxon>Ciliophora</taxon>
        <taxon>Intramacronucleata</taxon>
        <taxon>Spirotrichea</taxon>
        <taxon>Stichotrichia</taxon>
        <taxon>Sporadotrichida</taxon>
        <taxon>Halteriidae</taxon>
        <taxon>Halteria</taxon>
    </lineage>
</organism>
<name>A0A8J8NGF0_HALGN</name>
<gene>
    <name evidence="2" type="ORF">FGO68_gene12997</name>
</gene>
<evidence type="ECO:0000313" key="2">
    <source>
        <dbReference type="EMBL" id="TNV74293.1"/>
    </source>
</evidence>
<evidence type="ECO:0000256" key="1">
    <source>
        <dbReference type="SAM" id="Phobius"/>
    </source>
</evidence>
<comment type="caution">
    <text evidence="2">The sequence shown here is derived from an EMBL/GenBank/DDBJ whole genome shotgun (WGS) entry which is preliminary data.</text>
</comment>
<keyword evidence="1" id="KW-0472">Membrane</keyword>
<reference evidence="2" key="1">
    <citation type="submission" date="2019-06" db="EMBL/GenBank/DDBJ databases">
        <authorList>
            <person name="Zheng W."/>
        </authorList>
    </citation>
    <scope>NUCLEOTIDE SEQUENCE</scope>
    <source>
        <strain evidence="2">QDHG01</strain>
    </source>
</reference>
<feature type="transmembrane region" description="Helical" evidence="1">
    <location>
        <begin position="97"/>
        <end position="119"/>
    </location>
</feature>